<feature type="region of interest" description="Disordered" evidence="1">
    <location>
        <begin position="1"/>
        <end position="31"/>
    </location>
</feature>
<feature type="compositionally biased region" description="Low complexity" evidence="1">
    <location>
        <begin position="12"/>
        <end position="30"/>
    </location>
</feature>
<keyword evidence="3" id="KW-1185">Reference proteome</keyword>
<reference evidence="2 3" key="1">
    <citation type="submission" date="2021-06" db="EMBL/GenBank/DDBJ databases">
        <title>A haploid diamondback moth (Plutella xylostella L.) genome assembly resolves 31 chromosomes and identifies a diamide resistance mutation.</title>
        <authorList>
            <person name="Ward C.M."/>
            <person name="Perry K.D."/>
            <person name="Baker G."/>
            <person name="Powis K."/>
            <person name="Heckel D.G."/>
            <person name="Baxter S.W."/>
        </authorList>
    </citation>
    <scope>NUCLEOTIDE SEQUENCE [LARGE SCALE GENOMIC DNA]</scope>
    <source>
        <strain evidence="2 3">LV</strain>
        <tissue evidence="2">Single pupa</tissue>
    </source>
</reference>
<dbReference type="Proteomes" id="UP000823941">
    <property type="component" value="Chromosome 29"/>
</dbReference>
<protein>
    <submittedName>
        <fullName evidence="2">Uncharacterized protein</fullName>
    </submittedName>
</protein>
<evidence type="ECO:0000313" key="2">
    <source>
        <dbReference type="EMBL" id="KAG7296116.1"/>
    </source>
</evidence>
<evidence type="ECO:0000313" key="3">
    <source>
        <dbReference type="Proteomes" id="UP000823941"/>
    </source>
</evidence>
<dbReference type="EMBL" id="JAHIBW010000029">
    <property type="protein sequence ID" value="KAG7296116.1"/>
    <property type="molecule type" value="Genomic_DNA"/>
</dbReference>
<organism evidence="2 3">
    <name type="scientific">Plutella xylostella</name>
    <name type="common">Diamondback moth</name>
    <name type="synonym">Plutella maculipennis</name>
    <dbReference type="NCBI Taxonomy" id="51655"/>
    <lineage>
        <taxon>Eukaryota</taxon>
        <taxon>Metazoa</taxon>
        <taxon>Ecdysozoa</taxon>
        <taxon>Arthropoda</taxon>
        <taxon>Hexapoda</taxon>
        <taxon>Insecta</taxon>
        <taxon>Pterygota</taxon>
        <taxon>Neoptera</taxon>
        <taxon>Endopterygota</taxon>
        <taxon>Lepidoptera</taxon>
        <taxon>Glossata</taxon>
        <taxon>Ditrysia</taxon>
        <taxon>Yponomeutoidea</taxon>
        <taxon>Plutellidae</taxon>
        <taxon>Plutella</taxon>
    </lineage>
</organism>
<sequence length="52" mass="5586">MSLSYSDALTASFRTQSRSTCSRSSSTPHSLPNDDLICGECRIGDCGRRTAS</sequence>
<accession>A0ABQ7PT29</accession>
<gene>
    <name evidence="2" type="ORF">JYU34_021212</name>
</gene>
<proteinExistence type="predicted"/>
<evidence type="ECO:0000256" key="1">
    <source>
        <dbReference type="SAM" id="MobiDB-lite"/>
    </source>
</evidence>
<name>A0ABQ7PT29_PLUXY</name>
<comment type="caution">
    <text evidence="2">The sequence shown here is derived from an EMBL/GenBank/DDBJ whole genome shotgun (WGS) entry which is preliminary data.</text>
</comment>